<dbReference type="Proteomes" id="UP000274201">
    <property type="component" value="Chromosome"/>
</dbReference>
<proteinExistence type="predicted"/>
<accession>A0A3S5C6S6</accession>
<sequence>MFERTNLWGCTMKCSVDFLCDLWIELSQFSNHQSVGDEDCNTLVQVMRMVEKALILELQDEVPNITKILAVLTDFGASEFPMAMDPFLKTYEPNLEPPIKKVA</sequence>
<organism evidence="1 2">
    <name type="scientific">Bartonella vinsonii</name>
    <name type="common">Rochalimaea vinsonii</name>
    <dbReference type="NCBI Taxonomy" id="33047"/>
    <lineage>
        <taxon>Bacteria</taxon>
        <taxon>Pseudomonadati</taxon>
        <taxon>Pseudomonadota</taxon>
        <taxon>Alphaproteobacteria</taxon>
        <taxon>Hyphomicrobiales</taxon>
        <taxon>Bartonellaceae</taxon>
        <taxon>Bartonella</taxon>
    </lineage>
</organism>
<reference evidence="1 2" key="1">
    <citation type="submission" date="2018-12" db="EMBL/GenBank/DDBJ databases">
        <authorList>
            <consortium name="Pathogen Informatics"/>
        </authorList>
    </citation>
    <scope>NUCLEOTIDE SEQUENCE [LARGE SCALE GENOMIC DNA]</scope>
    <source>
        <strain evidence="1 2">NCTC12905</strain>
    </source>
</reference>
<evidence type="ECO:0000313" key="1">
    <source>
        <dbReference type="EMBL" id="VEJ45790.1"/>
    </source>
</evidence>
<dbReference type="AlphaFoldDB" id="A0A3S5C6S6"/>
<name>A0A3S5C6S6_BARVI</name>
<protein>
    <submittedName>
        <fullName evidence="1">Uncharacterized protein</fullName>
    </submittedName>
</protein>
<gene>
    <name evidence="1" type="ORF">NCTC12905_01459</name>
</gene>
<dbReference type="EMBL" id="LR134529">
    <property type="protein sequence ID" value="VEJ45790.1"/>
    <property type="molecule type" value="Genomic_DNA"/>
</dbReference>
<evidence type="ECO:0000313" key="2">
    <source>
        <dbReference type="Proteomes" id="UP000274201"/>
    </source>
</evidence>